<comment type="caution">
    <text evidence="1">The sequence shown here is derived from an EMBL/GenBank/DDBJ whole genome shotgun (WGS) entry which is preliminary data.</text>
</comment>
<reference evidence="1 2" key="1">
    <citation type="submission" date="2016-06" db="EMBL/GenBank/DDBJ databases">
        <title>Genome sequence of endosymbiont of Candidatus Endolucinida thiodiazotropha.</title>
        <authorList>
            <person name="Poehlein A."/>
            <person name="Koenig S."/>
            <person name="Heiden S.E."/>
            <person name="Thuermer A."/>
            <person name="Voget S."/>
            <person name="Daniel R."/>
            <person name="Markert S."/>
            <person name="Gros O."/>
            <person name="Schweder T."/>
        </authorList>
    </citation>
    <scope>NUCLEOTIDE SEQUENCE [LARGE SCALE GENOMIC DNA]</scope>
    <source>
        <strain evidence="1 2">COS</strain>
    </source>
</reference>
<keyword evidence="2" id="KW-1185">Reference proteome</keyword>
<gene>
    <name evidence="1" type="ORF">CODIS_16720</name>
</gene>
<evidence type="ECO:0000313" key="1">
    <source>
        <dbReference type="EMBL" id="ODJ87903.1"/>
    </source>
</evidence>
<dbReference type="OrthoDB" id="9760040at2"/>
<sequence length="533" mass="60086">MSNNEAAAFDSLIADYYRVWFRFHPVAAVYASVPGYEGLLAADGDDDMGALANLISNLLVSLKELDYDALDADRQLDLQLIYGTAMVEHRLLLEHDWRHRDPARYLPLHLLQELVVRQPEKLCEALMGVLEKTPNYLRDARGRLGELPGLVSTLWLADALETAEKGVPWLKRLGRDLPQTHECCADKGRLQSLSSQAAEAVDDFKLAMIKDLTPSASGTADCGKELLAWLLRHRDQIDIRVEDALAYARRRLHQTYEELERQGISLQAVKQVKGEQLNGDNRLQAYREEAAGLRSFLQRLEILPDSPQPLAFRITDSCFRQPDCGSYLRTQQGGVFLIPHDQQVGGGESRSAIRMRNLYSGWAGRHYLAWAGGVSAHSLVRQINPSAAFKRGWAHYMSRILEGHGYFTENDRLSLYQRRLALAEQATIDLEFHAGEINSRQALERLKRLSDIPCWAEVSLTAISRRPTDAFMALLGAELIEHLCQRQLEQRPGSTLRSLHEELLAHGAVALPLVVQRACDRETWEQALNEVLS</sequence>
<name>A0A7Z0VLL5_9GAMM</name>
<dbReference type="AlphaFoldDB" id="A0A7Z0VLL5"/>
<evidence type="ECO:0008006" key="3">
    <source>
        <dbReference type="Google" id="ProtNLM"/>
    </source>
</evidence>
<dbReference type="InterPro" id="IPR010281">
    <property type="entry name" value="DUF885"/>
</dbReference>
<proteinExistence type="predicted"/>
<dbReference type="Pfam" id="PF05960">
    <property type="entry name" value="DUF885"/>
    <property type="match status" value="1"/>
</dbReference>
<evidence type="ECO:0000313" key="2">
    <source>
        <dbReference type="Proteomes" id="UP000094769"/>
    </source>
</evidence>
<organism evidence="1 2">
    <name type="scientific">Candidatus Thiodiazotropha endolucinida</name>
    <dbReference type="NCBI Taxonomy" id="1655433"/>
    <lineage>
        <taxon>Bacteria</taxon>
        <taxon>Pseudomonadati</taxon>
        <taxon>Pseudomonadota</taxon>
        <taxon>Gammaproteobacteria</taxon>
        <taxon>Chromatiales</taxon>
        <taxon>Sedimenticolaceae</taxon>
        <taxon>Candidatus Thiodiazotropha</taxon>
    </lineage>
</organism>
<protein>
    <recommendedName>
        <fullName evidence="3">DUF885 domain-containing protein</fullName>
    </recommendedName>
</protein>
<dbReference type="Proteomes" id="UP000094769">
    <property type="component" value="Unassembled WGS sequence"/>
</dbReference>
<accession>A0A7Z0VLL5</accession>
<dbReference type="EMBL" id="MARB01000008">
    <property type="protein sequence ID" value="ODJ87903.1"/>
    <property type="molecule type" value="Genomic_DNA"/>
</dbReference>
<dbReference type="RefSeq" id="WP_069123713.1">
    <property type="nucleotide sequence ID" value="NZ_MARB01000008.1"/>
</dbReference>